<dbReference type="Proteomes" id="UP000218164">
    <property type="component" value="Unassembled WGS sequence"/>
</dbReference>
<dbReference type="RefSeq" id="WP_095644508.1">
    <property type="nucleotide sequence ID" value="NZ_LMVP01000212.1"/>
</dbReference>
<sequence length="73" mass="8941">MLHYLEEVLERSAEEKYILENRFIQFKKIKIIFVMLSIFLTVNFSDPLISTGEYFTSFYREKHGLRNKPERRH</sequence>
<evidence type="ECO:0000313" key="2">
    <source>
        <dbReference type="Proteomes" id="UP000218164"/>
    </source>
</evidence>
<dbReference type="OrthoDB" id="374690at2157"/>
<dbReference type="EMBL" id="LMVP01000212">
    <property type="protein sequence ID" value="PAV12633.1"/>
    <property type="molecule type" value="Genomic_DNA"/>
</dbReference>
<gene>
    <name evidence="1" type="ORF">ASJ81_06135</name>
</gene>
<keyword evidence="2" id="KW-1185">Reference proteome</keyword>
<name>A0A2A2HTM5_9EURY</name>
<proteinExistence type="predicted"/>
<comment type="caution">
    <text evidence="1">The sequence shown here is derived from an EMBL/GenBank/DDBJ whole genome shotgun (WGS) entry which is preliminary data.</text>
</comment>
<reference evidence="1 2" key="1">
    <citation type="journal article" date="2017" name="BMC Genomics">
        <title>Genomic analysis of methanogenic archaea reveals a shift towards energy conservation.</title>
        <authorList>
            <person name="Gilmore S.P."/>
            <person name="Henske J.K."/>
            <person name="Sexton J.A."/>
            <person name="Solomon K.V."/>
            <person name="Seppala S."/>
            <person name="Yoo J.I."/>
            <person name="Huyett L.M."/>
            <person name="Pressman A."/>
            <person name="Cogan J.Z."/>
            <person name="Kivenson V."/>
            <person name="Peng X."/>
            <person name="Tan Y."/>
            <person name="Valentine D.L."/>
            <person name="O'Malley M.A."/>
        </authorList>
    </citation>
    <scope>NUCLEOTIDE SEQUENCE [LARGE SCALE GENOMIC DNA]</scope>
    <source>
        <strain evidence="1 2">MC-15</strain>
    </source>
</reference>
<protein>
    <submittedName>
        <fullName evidence="1">Uncharacterized protein</fullName>
    </submittedName>
</protein>
<evidence type="ECO:0000313" key="1">
    <source>
        <dbReference type="EMBL" id="PAV12633.1"/>
    </source>
</evidence>
<organism evidence="1 2">
    <name type="scientific">Methanosarcina spelaei</name>
    <dbReference type="NCBI Taxonomy" id="1036679"/>
    <lineage>
        <taxon>Archaea</taxon>
        <taxon>Methanobacteriati</taxon>
        <taxon>Methanobacteriota</taxon>
        <taxon>Stenosarchaea group</taxon>
        <taxon>Methanomicrobia</taxon>
        <taxon>Methanosarcinales</taxon>
        <taxon>Methanosarcinaceae</taxon>
        <taxon>Methanosarcina</taxon>
    </lineage>
</organism>
<accession>A0A2A2HTM5</accession>
<dbReference type="AlphaFoldDB" id="A0A2A2HTM5"/>